<evidence type="ECO:0000256" key="2">
    <source>
        <dbReference type="SAM" id="MobiDB-lite"/>
    </source>
</evidence>
<keyword evidence="5" id="KW-1185">Reference proteome</keyword>
<dbReference type="GO" id="GO:0016787">
    <property type="term" value="F:hydrolase activity"/>
    <property type="evidence" value="ECO:0007669"/>
    <property type="project" value="UniProtKB-KW"/>
</dbReference>
<evidence type="ECO:0000256" key="1">
    <source>
        <dbReference type="ARBA" id="ARBA00022801"/>
    </source>
</evidence>
<sequence>MSIGTLGALRILATQSPTTPPRSVASRDRVRRRRHGHVPVTWIDEQKAARGVIVHLHGGSYLRGERTEHWTWLEEVARRADVAAAMIHYSLAPRHPFPRADEDVLHALHALDRAALLPAGRWVLSGDEAGAGLALGVQAQLATLGVTEPSLLLLSVPWADLTAEHRLDGEHRQAARMYADGADREDPRISPLRGDLEGLPPVHLAVGGDDLLAPDSRALVERIAAAGGEAVLHEEPGHGDGFPIVRPGVAAQRAWRSQIAAVRAAVGARPATADAH</sequence>
<proteinExistence type="predicted"/>
<name>A0ABW4PV55_9MICO</name>
<dbReference type="RefSeq" id="WP_343903653.1">
    <property type="nucleotide sequence ID" value="NZ_BAAAIS010000002.1"/>
</dbReference>
<keyword evidence="1 4" id="KW-0378">Hydrolase</keyword>
<dbReference type="PANTHER" id="PTHR48081">
    <property type="entry name" value="AB HYDROLASE SUPERFAMILY PROTEIN C4A8.06C"/>
    <property type="match status" value="1"/>
</dbReference>
<dbReference type="Proteomes" id="UP001597280">
    <property type="component" value="Unassembled WGS sequence"/>
</dbReference>
<feature type="region of interest" description="Disordered" evidence="2">
    <location>
        <begin position="12"/>
        <end position="32"/>
    </location>
</feature>
<accession>A0ABW4PV55</accession>
<organism evidence="4 5">
    <name type="scientific">Brachybacterium rhamnosum</name>
    <dbReference type="NCBI Taxonomy" id="173361"/>
    <lineage>
        <taxon>Bacteria</taxon>
        <taxon>Bacillati</taxon>
        <taxon>Actinomycetota</taxon>
        <taxon>Actinomycetes</taxon>
        <taxon>Micrococcales</taxon>
        <taxon>Dermabacteraceae</taxon>
        <taxon>Brachybacterium</taxon>
    </lineage>
</organism>
<comment type="caution">
    <text evidence="4">The sequence shown here is derived from an EMBL/GenBank/DDBJ whole genome shotgun (WGS) entry which is preliminary data.</text>
</comment>
<gene>
    <name evidence="4" type="ORF">ACFSDA_04230</name>
</gene>
<dbReference type="InterPro" id="IPR050300">
    <property type="entry name" value="GDXG_lipolytic_enzyme"/>
</dbReference>
<evidence type="ECO:0000313" key="4">
    <source>
        <dbReference type="EMBL" id="MFD1834278.1"/>
    </source>
</evidence>
<evidence type="ECO:0000259" key="3">
    <source>
        <dbReference type="Pfam" id="PF07859"/>
    </source>
</evidence>
<dbReference type="SUPFAM" id="SSF53474">
    <property type="entry name" value="alpha/beta-Hydrolases"/>
    <property type="match status" value="1"/>
</dbReference>
<evidence type="ECO:0000313" key="5">
    <source>
        <dbReference type="Proteomes" id="UP001597280"/>
    </source>
</evidence>
<dbReference type="EMBL" id="JBHUFL010000002">
    <property type="protein sequence ID" value="MFD1834278.1"/>
    <property type="molecule type" value="Genomic_DNA"/>
</dbReference>
<dbReference type="InterPro" id="IPR013094">
    <property type="entry name" value="AB_hydrolase_3"/>
</dbReference>
<reference evidence="5" key="1">
    <citation type="journal article" date="2019" name="Int. J. Syst. Evol. Microbiol.">
        <title>The Global Catalogue of Microorganisms (GCM) 10K type strain sequencing project: providing services to taxonomists for standard genome sequencing and annotation.</title>
        <authorList>
            <consortium name="The Broad Institute Genomics Platform"/>
            <consortium name="The Broad Institute Genome Sequencing Center for Infectious Disease"/>
            <person name="Wu L."/>
            <person name="Ma J."/>
        </authorList>
    </citation>
    <scope>NUCLEOTIDE SEQUENCE [LARGE SCALE GENOMIC DNA]</scope>
    <source>
        <strain evidence="5">JCM 11650</strain>
    </source>
</reference>
<dbReference type="Gene3D" id="3.40.50.1820">
    <property type="entry name" value="alpha/beta hydrolase"/>
    <property type="match status" value="1"/>
</dbReference>
<dbReference type="PANTHER" id="PTHR48081:SF8">
    <property type="entry name" value="ALPHA_BETA HYDROLASE FOLD-3 DOMAIN-CONTAINING PROTEIN-RELATED"/>
    <property type="match status" value="1"/>
</dbReference>
<protein>
    <submittedName>
        <fullName evidence="4">Alpha/beta hydrolase fold domain-containing protein</fullName>
    </submittedName>
</protein>
<dbReference type="Pfam" id="PF07859">
    <property type="entry name" value="Abhydrolase_3"/>
    <property type="match status" value="1"/>
</dbReference>
<dbReference type="InterPro" id="IPR029058">
    <property type="entry name" value="AB_hydrolase_fold"/>
</dbReference>
<feature type="domain" description="Alpha/beta hydrolase fold-3" evidence="3">
    <location>
        <begin position="53"/>
        <end position="242"/>
    </location>
</feature>